<dbReference type="SUPFAM" id="SSF53335">
    <property type="entry name" value="S-adenosyl-L-methionine-dependent methyltransferases"/>
    <property type="match status" value="1"/>
</dbReference>
<dbReference type="PANTHER" id="PTHR14614:SF130">
    <property type="entry name" value="PROTEIN-LYSINE N-METHYLTRANSFERASE EEF2KMT"/>
    <property type="match status" value="1"/>
</dbReference>
<dbReference type="InterPro" id="IPR029426">
    <property type="entry name" value="FAM86_N"/>
</dbReference>
<dbReference type="GO" id="GO:0016740">
    <property type="term" value="F:transferase activity"/>
    <property type="evidence" value="ECO:0007669"/>
    <property type="project" value="UniProtKB-KW"/>
</dbReference>
<evidence type="ECO:0000313" key="5">
    <source>
        <dbReference type="RefSeq" id="XP_030534766.1"/>
    </source>
</evidence>
<dbReference type="InterPro" id="IPR019410">
    <property type="entry name" value="Methyltransf_16"/>
</dbReference>
<sequence>MEKQTASLHLVSAFLAMEPTDCVLSHARSLGGGSVTVDVQRFVWDHCISKAIGKCHAPYLKHFLKKLILEIEANRDDVLDELYELYTEFMTSLKDENAVKGNVRALKYISFIFPDDASCKDAMVRKLVVPLHCSLNMLEGDTGCSIWPASLFLSEFILSFPDMFSGKTCFEVGSGVGLVGICLSHVKASKVILSDGDLSTLSNMKLNLKMNQLSTSDDEPESSQCPDSFEPAQIGGIRTEIDIVSSHQVKCLHLPWECASEIELQGSEPDIILGADVIYDPLCLPHLVHLLSILVDKSKSSQFPRAGCDSAIGNSHDYSNRCNSQDVEAARDRAGNASPTKHPIAYISSVIRNANTFDRFLALVDKANLTVADLTGTFQPASLLPYMQSYDRSSIRLFRLSSK</sequence>
<reference evidence="5" key="2">
    <citation type="submission" date="2025-08" db="UniProtKB">
        <authorList>
            <consortium name="RefSeq"/>
        </authorList>
    </citation>
    <scope>IDENTIFICATION</scope>
    <source>
        <tissue evidence="5">Leaf</tissue>
    </source>
</reference>
<dbReference type="InterPro" id="IPR029063">
    <property type="entry name" value="SAM-dependent_MTases_sf"/>
</dbReference>
<reference evidence="4" key="1">
    <citation type="submission" date="2025-05" db="UniProtKB">
        <authorList>
            <consortium name="RefSeq"/>
        </authorList>
    </citation>
    <scope>NUCLEOTIDE SEQUENCE [LARGE SCALE GENOMIC DNA]</scope>
</reference>
<name>A0A8B8PIY6_9MYRT</name>
<evidence type="ECO:0000256" key="1">
    <source>
        <dbReference type="ARBA" id="ARBA00005511"/>
    </source>
</evidence>
<dbReference type="OrthoDB" id="194386at2759"/>
<dbReference type="KEGG" id="rarg:115743910"/>
<dbReference type="GeneID" id="115743910"/>
<protein>
    <submittedName>
        <fullName evidence="5">Protein-lysine N-methyltransferase EEF2KMT isoform X1</fullName>
    </submittedName>
</protein>
<feature type="domain" description="FAM86 N-terminal" evidence="3">
    <location>
        <begin position="45"/>
        <end position="88"/>
    </location>
</feature>
<organism evidence="4 5">
    <name type="scientific">Rhodamnia argentea</name>
    <dbReference type="NCBI Taxonomy" id="178133"/>
    <lineage>
        <taxon>Eukaryota</taxon>
        <taxon>Viridiplantae</taxon>
        <taxon>Streptophyta</taxon>
        <taxon>Embryophyta</taxon>
        <taxon>Tracheophyta</taxon>
        <taxon>Spermatophyta</taxon>
        <taxon>Magnoliopsida</taxon>
        <taxon>eudicotyledons</taxon>
        <taxon>Gunneridae</taxon>
        <taxon>Pentapetalae</taxon>
        <taxon>rosids</taxon>
        <taxon>malvids</taxon>
        <taxon>Myrtales</taxon>
        <taxon>Myrtaceae</taxon>
        <taxon>Myrtoideae</taxon>
        <taxon>Myrteae</taxon>
        <taxon>Australasian group</taxon>
        <taxon>Rhodamnia</taxon>
    </lineage>
</organism>
<evidence type="ECO:0000313" key="4">
    <source>
        <dbReference type="Proteomes" id="UP000827889"/>
    </source>
</evidence>
<dbReference type="RefSeq" id="XP_030534766.1">
    <property type="nucleotide sequence ID" value="XM_030678906.2"/>
</dbReference>
<keyword evidence="4" id="KW-1185">Reference proteome</keyword>
<evidence type="ECO:0000259" key="3">
    <source>
        <dbReference type="Pfam" id="PF14904"/>
    </source>
</evidence>
<dbReference type="AlphaFoldDB" id="A0A8B8PIY6"/>
<dbReference type="Proteomes" id="UP000827889">
    <property type="component" value="Chromosome 1"/>
</dbReference>
<proteinExistence type="inferred from homology"/>
<dbReference type="Gene3D" id="3.40.50.150">
    <property type="entry name" value="Vaccinia Virus protein VP39"/>
    <property type="match status" value="1"/>
</dbReference>
<comment type="similarity">
    <text evidence="1">Belongs to the class I-like SAM-binding methyltransferase superfamily. EEF2KMT family.</text>
</comment>
<gene>
    <name evidence="5" type="primary">LOC115743910</name>
</gene>
<dbReference type="PANTHER" id="PTHR14614">
    <property type="entry name" value="HEPATOCELLULAR CARCINOMA-ASSOCIATED ANTIGEN"/>
    <property type="match status" value="1"/>
</dbReference>
<keyword evidence="2" id="KW-0808">Transferase</keyword>
<evidence type="ECO:0000256" key="2">
    <source>
        <dbReference type="ARBA" id="ARBA00022679"/>
    </source>
</evidence>
<dbReference type="Pfam" id="PF10294">
    <property type="entry name" value="Methyltransf_16"/>
    <property type="match status" value="1"/>
</dbReference>
<accession>A0A8B8PIY6</accession>
<dbReference type="Pfam" id="PF14904">
    <property type="entry name" value="FAM86"/>
    <property type="match status" value="1"/>
</dbReference>